<reference evidence="1 2" key="1">
    <citation type="submission" date="2020-02" db="EMBL/GenBank/DDBJ databases">
        <title>Genome sequence of strain AETb3-4.</title>
        <authorList>
            <person name="Gao J."/>
            <person name="Zhang X."/>
        </authorList>
    </citation>
    <scope>NUCLEOTIDE SEQUENCE [LARGE SCALE GENOMIC DNA]</scope>
    <source>
        <strain evidence="1 2">AETb3-4</strain>
    </source>
</reference>
<organism evidence="1 2">
    <name type="scientific">Arthrobacter wenxiniae</name>
    <dbReference type="NCBI Taxonomy" id="2713570"/>
    <lineage>
        <taxon>Bacteria</taxon>
        <taxon>Bacillati</taxon>
        <taxon>Actinomycetota</taxon>
        <taxon>Actinomycetes</taxon>
        <taxon>Micrococcales</taxon>
        <taxon>Micrococcaceae</taxon>
        <taxon>Arthrobacter</taxon>
    </lineage>
</organism>
<protein>
    <submittedName>
        <fullName evidence="1">Uncharacterized protein</fullName>
    </submittedName>
</protein>
<sequence>MTELPMRFFTRRPWWTEQERVNKGIGAQVLETEVWRLTATRHGRSAERVFELTREDSGWRLARILG</sequence>
<evidence type="ECO:0000313" key="1">
    <source>
        <dbReference type="EMBL" id="NVM96191.1"/>
    </source>
</evidence>
<evidence type="ECO:0000313" key="2">
    <source>
        <dbReference type="Proteomes" id="UP000543556"/>
    </source>
</evidence>
<dbReference type="EMBL" id="JAAMFM010000026">
    <property type="protein sequence ID" value="NVM96191.1"/>
    <property type="molecule type" value="Genomic_DNA"/>
</dbReference>
<dbReference type="AlphaFoldDB" id="A0A7Y7M0Y6"/>
<proteinExistence type="predicted"/>
<accession>A0A7Y7M0Y6</accession>
<comment type="caution">
    <text evidence="1">The sequence shown here is derived from an EMBL/GenBank/DDBJ whole genome shotgun (WGS) entry which is preliminary data.</text>
</comment>
<keyword evidence="2" id="KW-1185">Reference proteome</keyword>
<dbReference type="Proteomes" id="UP000543556">
    <property type="component" value="Unassembled WGS sequence"/>
</dbReference>
<name>A0A7Y7M0Y6_9MICC</name>
<gene>
    <name evidence="1" type="ORF">G6034_15025</name>
</gene>